<dbReference type="NCBIfam" id="NF006901">
    <property type="entry name" value="PRK09392.1"/>
    <property type="match status" value="1"/>
</dbReference>
<organism evidence="6 7">
    <name type="scientific">Paracoccus rhizosphaerae</name>
    <dbReference type="NCBI Taxonomy" id="1133347"/>
    <lineage>
        <taxon>Bacteria</taxon>
        <taxon>Pseudomonadati</taxon>
        <taxon>Pseudomonadota</taxon>
        <taxon>Alphaproteobacteria</taxon>
        <taxon>Rhodobacterales</taxon>
        <taxon>Paracoccaceae</taxon>
        <taxon>Paracoccus</taxon>
    </lineage>
</organism>
<dbReference type="RefSeq" id="WP_265508014.1">
    <property type="nucleotide sequence ID" value="NZ_JAOTBE010000051.1"/>
</dbReference>
<dbReference type="InterPro" id="IPR000595">
    <property type="entry name" value="cNMP-bd_dom"/>
</dbReference>
<dbReference type="PROSITE" id="PS50042">
    <property type="entry name" value="CNMP_BINDING_3"/>
    <property type="match status" value="1"/>
</dbReference>
<sequence>MYDDELQEIRDLQLFRNMATPSFDSLMQAAYSQDFPAELQLVRQGARANFLHVLVSGRVELFAEWSGQQTTMAIVEPVTSFILAACLRDAPHLMSARTLQPCKMVLIPAADVRAAFRRDTDFAVDAAGELAESYRSMVRHTKSLKLRNARERLAAFLLRQSEAHGGSPGFRLPHEKRLVASYLGMTPESLSRAFRSLNEYGIYNKGVYVTITDVEKLRALASPDSLIE</sequence>
<dbReference type="Pfam" id="PF00027">
    <property type="entry name" value="cNMP_binding"/>
    <property type="match status" value="1"/>
</dbReference>
<protein>
    <submittedName>
        <fullName evidence="6">Helix-turn-helix domain-containing protein</fullName>
    </submittedName>
</protein>
<evidence type="ECO:0000256" key="1">
    <source>
        <dbReference type="ARBA" id="ARBA00023015"/>
    </source>
</evidence>
<reference evidence="6 7" key="1">
    <citation type="submission" date="2024-09" db="EMBL/GenBank/DDBJ databases">
        <authorList>
            <person name="Sun Q."/>
            <person name="Mori K."/>
        </authorList>
    </citation>
    <scope>NUCLEOTIDE SEQUENCE [LARGE SCALE GENOMIC DNA]</scope>
    <source>
        <strain evidence="6 7">CCM 7904</strain>
    </source>
</reference>
<evidence type="ECO:0000259" key="4">
    <source>
        <dbReference type="PROSITE" id="PS50042"/>
    </source>
</evidence>
<dbReference type="CDD" id="cd00038">
    <property type="entry name" value="CAP_ED"/>
    <property type="match status" value="1"/>
</dbReference>
<keyword evidence="1" id="KW-0805">Transcription regulation</keyword>
<gene>
    <name evidence="6" type="ORF">ACFFIZ_09940</name>
</gene>
<proteinExistence type="predicted"/>
<dbReference type="PROSITE" id="PS51063">
    <property type="entry name" value="HTH_CRP_2"/>
    <property type="match status" value="1"/>
</dbReference>
<evidence type="ECO:0000256" key="3">
    <source>
        <dbReference type="ARBA" id="ARBA00023163"/>
    </source>
</evidence>
<dbReference type="Pfam" id="PF13545">
    <property type="entry name" value="HTH_Crp_2"/>
    <property type="match status" value="1"/>
</dbReference>
<name>A0ABV6CIP4_9RHOB</name>
<dbReference type="InterPro" id="IPR036388">
    <property type="entry name" value="WH-like_DNA-bd_sf"/>
</dbReference>
<dbReference type="SUPFAM" id="SSF46785">
    <property type="entry name" value="Winged helix' DNA-binding domain"/>
    <property type="match status" value="1"/>
</dbReference>
<dbReference type="InterPro" id="IPR014710">
    <property type="entry name" value="RmlC-like_jellyroll"/>
</dbReference>
<dbReference type="InterPro" id="IPR018490">
    <property type="entry name" value="cNMP-bd_dom_sf"/>
</dbReference>
<dbReference type="InterPro" id="IPR036390">
    <property type="entry name" value="WH_DNA-bd_sf"/>
</dbReference>
<dbReference type="PANTHER" id="PTHR24567">
    <property type="entry name" value="CRP FAMILY TRANSCRIPTIONAL REGULATORY PROTEIN"/>
    <property type="match status" value="1"/>
</dbReference>
<dbReference type="Gene3D" id="2.60.120.10">
    <property type="entry name" value="Jelly Rolls"/>
    <property type="match status" value="1"/>
</dbReference>
<dbReference type="Gene3D" id="1.10.10.10">
    <property type="entry name" value="Winged helix-like DNA-binding domain superfamily/Winged helix DNA-binding domain"/>
    <property type="match status" value="1"/>
</dbReference>
<dbReference type="Proteomes" id="UP001589795">
    <property type="component" value="Unassembled WGS sequence"/>
</dbReference>
<comment type="caution">
    <text evidence="6">The sequence shown here is derived from an EMBL/GenBank/DDBJ whole genome shotgun (WGS) entry which is preliminary data.</text>
</comment>
<accession>A0ABV6CIP4</accession>
<keyword evidence="7" id="KW-1185">Reference proteome</keyword>
<feature type="domain" description="Cyclic nucleotide-binding" evidence="4">
    <location>
        <begin position="14"/>
        <end position="107"/>
    </location>
</feature>
<feature type="domain" description="HTH crp-type" evidence="5">
    <location>
        <begin position="147"/>
        <end position="215"/>
    </location>
</feature>
<evidence type="ECO:0000259" key="5">
    <source>
        <dbReference type="PROSITE" id="PS51063"/>
    </source>
</evidence>
<keyword evidence="3" id="KW-0804">Transcription</keyword>
<dbReference type="InterPro" id="IPR012318">
    <property type="entry name" value="HTH_CRP"/>
</dbReference>
<evidence type="ECO:0000313" key="7">
    <source>
        <dbReference type="Proteomes" id="UP001589795"/>
    </source>
</evidence>
<dbReference type="InterPro" id="IPR050397">
    <property type="entry name" value="Env_Response_Regulators"/>
</dbReference>
<dbReference type="EMBL" id="JBHLWQ010000087">
    <property type="protein sequence ID" value="MFC0200629.1"/>
    <property type="molecule type" value="Genomic_DNA"/>
</dbReference>
<evidence type="ECO:0000256" key="2">
    <source>
        <dbReference type="ARBA" id="ARBA00023125"/>
    </source>
</evidence>
<evidence type="ECO:0000313" key="6">
    <source>
        <dbReference type="EMBL" id="MFC0200629.1"/>
    </source>
</evidence>
<dbReference type="PANTHER" id="PTHR24567:SF26">
    <property type="entry name" value="REGULATORY PROTEIN YEIL"/>
    <property type="match status" value="1"/>
</dbReference>
<dbReference type="SUPFAM" id="SSF51206">
    <property type="entry name" value="cAMP-binding domain-like"/>
    <property type="match status" value="1"/>
</dbReference>
<keyword evidence="2" id="KW-0238">DNA-binding</keyword>